<keyword evidence="3" id="KW-0813">Transport</keyword>
<dbReference type="InterPro" id="IPR058636">
    <property type="entry name" value="Beta-barrel_YknX"/>
</dbReference>
<protein>
    <submittedName>
        <fullName evidence="7">Efflux RND transporter periplasmic adaptor subunit</fullName>
    </submittedName>
</protein>
<comment type="subcellular location">
    <subcellularLocation>
        <location evidence="1">Cell envelope</location>
    </subcellularLocation>
</comment>
<feature type="domain" description="YknX-like beta-barrel" evidence="6">
    <location>
        <begin position="228"/>
        <end position="276"/>
    </location>
</feature>
<name>A0A5C7VQU6_9PROT</name>
<dbReference type="GO" id="GO:1990281">
    <property type="term" value="C:efflux pump complex"/>
    <property type="evidence" value="ECO:0007669"/>
    <property type="project" value="TreeGrafter"/>
</dbReference>
<evidence type="ECO:0000313" key="7">
    <source>
        <dbReference type="EMBL" id="TXI26883.1"/>
    </source>
</evidence>
<feature type="domain" description="Multidrug resistance protein MdtA-like barrel-sandwich hybrid" evidence="4">
    <location>
        <begin position="66"/>
        <end position="205"/>
    </location>
</feature>
<dbReference type="InterPro" id="IPR006143">
    <property type="entry name" value="RND_pump_MFP"/>
</dbReference>
<dbReference type="Proteomes" id="UP000321055">
    <property type="component" value="Unassembled WGS sequence"/>
</dbReference>
<accession>A0A5C7VQU6</accession>
<dbReference type="Pfam" id="PF25967">
    <property type="entry name" value="RND-MFP_C"/>
    <property type="match status" value="1"/>
</dbReference>
<evidence type="ECO:0000313" key="8">
    <source>
        <dbReference type="Proteomes" id="UP000321055"/>
    </source>
</evidence>
<dbReference type="Gene3D" id="2.40.420.20">
    <property type="match status" value="1"/>
</dbReference>
<dbReference type="Pfam" id="PF25917">
    <property type="entry name" value="BSH_RND"/>
    <property type="match status" value="1"/>
</dbReference>
<gene>
    <name evidence="7" type="ORF">E6Q60_11325</name>
</gene>
<proteinExistence type="inferred from homology"/>
<dbReference type="InterPro" id="IPR058627">
    <property type="entry name" value="MdtA-like_C"/>
</dbReference>
<feature type="domain" description="Multidrug resistance protein MdtA-like C-terminal permuted SH3" evidence="5">
    <location>
        <begin position="312"/>
        <end position="365"/>
    </location>
</feature>
<dbReference type="Gene3D" id="1.10.287.470">
    <property type="entry name" value="Helix hairpin bin"/>
    <property type="match status" value="1"/>
</dbReference>
<dbReference type="Pfam" id="PF25990">
    <property type="entry name" value="Beta-barrel_YknX"/>
    <property type="match status" value="1"/>
</dbReference>
<evidence type="ECO:0000256" key="3">
    <source>
        <dbReference type="ARBA" id="ARBA00022448"/>
    </source>
</evidence>
<dbReference type="PANTHER" id="PTHR30469">
    <property type="entry name" value="MULTIDRUG RESISTANCE PROTEIN MDTA"/>
    <property type="match status" value="1"/>
</dbReference>
<evidence type="ECO:0000259" key="5">
    <source>
        <dbReference type="Pfam" id="PF25967"/>
    </source>
</evidence>
<dbReference type="EMBL" id="SSFX01000091">
    <property type="protein sequence ID" value="TXI26883.1"/>
    <property type="molecule type" value="Genomic_DNA"/>
</dbReference>
<dbReference type="Gene3D" id="2.40.30.170">
    <property type="match status" value="1"/>
</dbReference>
<reference evidence="7 8" key="1">
    <citation type="submission" date="2018-09" db="EMBL/GenBank/DDBJ databases">
        <title>Metagenome Assembled Genomes from an Advanced Water Purification Facility.</title>
        <authorList>
            <person name="Stamps B.W."/>
            <person name="Spear J.R."/>
        </authorList>
    </citation>
    <scope>NUCLEOTIDE SEQUENCE [LARGE SCALE GENOMIC DNA]</scope>
    <source>
        <strain evidence="7">Bin_54_1</strain>
    </source>
</reference>
<evidence type="ECO:0000259" key="4">
    <source>
        <dbReference type="Pfam" id="PF25917"/>
    </source>
</evidence>
<dbReference type="Gene3D" id="2.40.50.100">
    <property type="match status" value="1"/>
</dbReference>
<dbReference type="SUPFAM" id="SSF111369">
    <property type="entry name" value="HlyD-like secretion proteins"/>
    <property type="match status" value="1"/>
</dbReference>
<evidence type="ECO:0000256" key="1">
    <source>
        <dbReference type="ARBA" id="ARBA00004196"/>
    </source>
</evidence>
<comment type="similarity">
    <text evidence="2">Belongs to the membrane fusion protein (MFP) (TC 8.A.1) family.</text>
</comment>
<sequence length="382" mass="41986">MPPLKKPFKLISFALIVGAIALAGWYYTRPKPLEVELATIAPGSVEATIVNTRAGTVKSCQRSDLAPITGGQIAKIWVKEGDHVQKGQVLLELWNQDLQAQRELAQRQLTMAQERRRETCILAENARRESNRTQQLVEQGFVSSQRADDANANARSRQASCEAASTDIKRAEAQIRVSQAGIDRTVIVAPFSGVIGKISGELGEFTTPSPPGIPTPPTIDLIDDSCLYVTAPMDEVDAPKIKVGQEARITLDAMPGKIFPGKIRRIAPYVTEIEKQARTVDIEVDFLQVPADTLLVGYSADVEVVLERKDDVLRIPTQAIRQDNKVWLVDTKDRLAEQSLETGLSNWSFTEIRTGLKAGDRVLISFDQDKIKAGVAVQPKNP</sequence>
<dbReference type="NCBIfam" id="TIGR01730">
    <property type="entry name" value="RND_mfp"/>
    <property type="match status" value="1"/>
</dbReference>
<evidence type="ECO:0000259" key="6">
    <source>
        <dbReference type="Pfam" id="PF25990"/>
    </source>
</evidence>
<comment type="caution">
    <text evidence="7">The sequence shown here is derived from an EMBL/GenBank/DDBJ whole genome shotgun (WGS) entry which is preliminary data.</text>
</comment>
<dbReference type="AlphaFoldDB" id="A0A5C7VQU6"/>
<organism evidence="7 8">
    <name type="scientific">Nitrosomonas oligotropha</name>
    <dbReference type="NCBI Taxonomy" id="42354"/>
    <lineage>
        <taxon>Bacteria</taxon>
        <taxon>Pseudomonadati</taxon>
        <taxon>Pseudomonadota</taxon>
        <taxon>Betaproteobacteria</taxon>
        <taxon>Nitrosomonadales</taxon>
        <taxon>Nitrosomonadaceae</taxon>
        <taxon>Nitrosomonas</taxon>
    </lineage>
</organism>
<dbReference type="GO" id="GO:0015562">
    <property type="term" value="F:efflux transmembrane transporter activity"/>
    <property type="evidence" value="ECO:0007669"/>
    <property type="project" value="TreeGrafter"/>
</dbReference>
<evidence type="ECO:0000256" key="2">
    <source>
        <dbReference type="ARBA" id="ARBA00009477"/>
    </source>
</evidence>
<dbReference type="InterPro" id="IPR058625">
    <property type="entry name" value="MdtA-like_BSH"/>
</dbReference>